<evidence type="ECO:0000313" key="3">
    <source>
        <dbReference type="Proteomes" id="UP001161017"/>
    </source>
</evidence>
<accession>A0AA43QKH3</accession>
<organism evidence="2 3">
    <name type="scientific">Ramalina farinacea</name>
    <dbReference type="NCBI Taxonomy" id="258253"/>
    <lineage>
        <taxon>Eukaryota</taxon>
        <taxon>Fungi</taxon>
        <taxon>Dikarya</taxon>
        <taxon>Ascomycota</taxon>
        <taxon>Pezizomycotina</taxon>
        <taxon>Lecanoromycetes</taxon>
        <taxon>OSLEUM clade</taxon>
        <taxon>Lecanoromycetidae</taxon>
        <taxon>Lecanorales</taxon>
        <taxon>Lecanorineae</taxon>
        <taxon>Ramalinaceae</taxon>
        <taxon>Ramalina</taxon>
    </lineage>
</organism>
<gene>
    <name evidence="2" type="ORF">OHK93_006671</name>
</gene>
<name>A0AA43QKH3_9LECA</name>
<dbReference type="InterPro" id="IPR036928">
    <property type="entry name" value="AS_sf"/>
</dbReference>
<proteinExistence type="predicted"/>
<comment type="caution">
    <text evidence="2">The sequence shown here is derived from an EMBL/GenBank/DDBJ whole genome shotgun (WGS) entry which is preliminary data.</text>
</comment>
<dbReference type="Proteomes" id="UP001161017">
    <property type="component" value="Unassembled WGS sequence"/>
</dbReference>
<dbReference type="Gene3D" id="3.90.1300.10">
    <property type="entry name" value="Amidase signature (AS) domain"/>
    <property type="match status" value="1"/>
</dbReference>
<dbReference type="PANTHER" id="PTHR42678">
    <property type="entry name" value="AMIDASE"/>
    <property type="match status" value="1"/>
</dbReference>
<evidence type="ECO:0000313" key="2">
    <source>
        <dbReference type="EMBL" id="MDI1487402.1"/>
    </source>
</evidence>
<reference evidence="2" key="1">
    <citation type="journal article" date="2023" name="Genome Biol. Evol.">
        <title>First Whole Genome Sequence and Flow Cytometry Genome Size Data for the Lichen-Forming Fungus Ramalina farinacea (Ascomycota).</title>
        <authorList>
            <person name="Llewellyn T."/>
            <person name="Mian S."/>
            <person name="Hill R."/>
            <person name="Leitch I.J."/>
            <person name="Gaya E."/>
        </authorList>
    </citation>
    <scope>NUCLEOTIDE SEQUENCE</scope>
    <source>
        <strain evidence="2">LIQ254RAFAR</strain>
    </source>
</reference>
<dbReference type="EMBL" id="JAPUFD010000005">
    <property type="protein sequence ID" value="MDI1487402.1"/>
    <property type="molecule type" value="Genomic_DNA"/>
</dbReference>
<keyword evidence="3" id="KW-1185">Reference proteome</keyword>
<dbReference type="SUPFAM" id="SSF75304">
    <property type="entry name" value="Amidase signature (AS) enzymes"/>
    <property type="match status" value="1"/>
</dbReference>
<dbReference type="AlphaFoldDB" id="A0AA43QKH3"/>
<dbReference type="PANTHER" id="PTHR42678:SF37">
    <property type="entry name" value="AMIDASE C869.01-RELATED"/>
    <property type="match status" value="1"/>
</dbReference>
<evidence type="ECO:0000259" key="1">
    <source>
        <dbReference type="Pfam" id="PF01425"/>
    </source>
</evidence>
<sequence length="410" mass="44453">MATHDSMETTAGSLALLESRVPGDAHVVSLLRQAGAVIIGKANVSEWMAVRSEIASAGYSARGGQTRNPYDLSSSPFGSSSGSAVAVASNMVPLSVGTDTDGSIIGPASINGVVGIKPTIGLTSRRGVIPLSRHMDSVGLFARTVADAMHGLNVIAKHDPHDRPVDLPKPEREDNYGVFLASKETLRGAKFGLPGRRCWNLIPVAQRYMTRTLVSLLQEEGARLYEINLDSLANDRIALDGKWNWKRGPPQRSEFTVVKVDAYNEIKAYLSELSDTDIRSVEDIIRFNDEHTEEEGANPGDHPAFASGQVNSSPISCRFMGSNHHQDNLREIAETKGFEGYPIICIPLGVGTNGLPFSLSVQGTAWSEGKLIKWASAIEHLLSQPPIRRPKPLYKNDLAENIPIFNNHEA</sequence>
<dbReference type="Pfam" id="PF01425">
    <property type="entry name" value="Amidase"/>
    <property type="match status" value="1"/>
</dbReference>
<dbReference type="InterPro" id="IPR023631">
    <property type="entry name" value="Amidase_dom"/>
</dbReference>
<protein>
    <recommendedName>
        <fullName evidence="1">Amidase domain-containing protein</fullName>
    </recommendedName>
</protein>
<feature type="domain" description="Amidase" evidence="1">
    <location>
        <begin position="6"/>
        <end position="233"/>
    </location>
</feature>